<evidence type="ECO:0000256" key="1">
    <source>
        <dbReference type="SAM" id="Phobius"/>
    </source>
</evidence>
<organism evidence="2">
    <name type="scientific">Scutopus ventrolineatus</name>
    <dbReference type="NCBI Taxonomy" id="52922"/>
    <lineage>
        <taxon>Eukaryota</taxon>
        <taxon>Metazoa</taxon>
        <taxon>Spiralia</taxon>
        <taxon>Lophotrochozoa</taxon>
        <taxon>Mollusca</taxon>
        <taxon>Aplacophora</taxon>
        <taxon>Caudofoveata</taxon>
        <taxon>Limifossorimorpha</taxon>
        <taxon>Limifossorida</taxon>
        <taxon>Scutopodidae</taxon>
        <taxon>Scutopus</taxon>
    </lineage>
</organism>
<dbReference type="EMBL" id="KC757645">
    <property type="protein sequence ID" value="AHI45701.1"/>
    <property type="molecule type" value="Genomic_DNA"/>
</dbReference>
<sequence length="155" mass="17485">MMLLLIMLSFFVFMFPFMLQPLSLGILLISTACSMSVIFSVMWSSWLGLILFLMYIGGLLVMFVFVISFLESKLFFFSVKFISFLLWAGFSVVVFNKMVVGSSFFLNSCELWSNSQMLLGSMSFSIYVGVVMLLFAMLVIVVYICGVSKGSIRGF</sequence>
<reference evidence="2" key="1">
    <citation type="journal article" date="2014" name="BMC Evol. Biol.">
        <title>The complete mitoc genome of Scutopus ventrolineatus (Mollusca: Chaetodermomorpha) supports the Aculifera hypothesis.</title>
        <authorList>
            <person name="Osca D."/>
            <person name="Irisarri I."/>
            <person name="Todt C."/>
            <person name="Grande C."/>
            <person name="Zardoya R."/>
        </authorList>
    </citation>
    <scope>NUCLEOTIDE SEQUENCE</scope>
</reference>
<feature type="transmembrane region" description="Helical" evidence="1">
    <location>
        <begin position="82"/>
        <end position="106"/>
    </location>
</feature>
<proteinExistence type="predicted"/>
<protein>
    <submittedName>
        <fullName evidence="2">NADH dehydrogenase subunit 6</fullName>
    </submittedName>
</protein>
<gene>
    <name evidence="2" type="primary">nad6</name>
</gene>
<accession>A0A096XEB7</accession>
<name>A0A096XEB7_SCUVE</name>
<geneLocation type="mitochondrion" evidence="2"/>
<evidence type="ECO:0000313" key="2">
    <source>
        <dbReference type="EMBL" id="AHI45701.1"/>
    </source>
</evidence>
<keyword evidence="1" id="KW-1133">Transmembrane helix</keyword>
<keyword evidence="1" id="KW-0472">Membrane</keyword>
<feature type="transmembrane region" description="Helical" evidence="1">
    <location>
        <begin position="126"/>
        <end position="146"/>
    </location>
</feature>
<keyword evidence="1" id="KW-0812">Transmembrane</keyword>
<dbReference type="AlphaFoldDB" id="A0A096XEB7"/>
<feature type="transmembrane region" description="Helical" evidence="1">
    <location>
        <begin position="49"/>
        <end position="70"/>
    </location>
</feature>
<keyword evidence="2" id="KW-0496">Mitochondrion</keyword>